<dbReference type="PANTHER" id="PTHR47186">
    <property type="entry name" value="LEUCINE-RICH REPEAT-CONTAINING PROTEIN 57"/>
    <property type="match status" value="1"/>
</dbReference>
<sequence length="373" mass="41590">MQQVRSVVVFPSAVDIMPALESFKVLRVLHLEGCDLSQGFSLKYIGSLFHLRYLGLRSTRTAQLPEELTNLLFLQTLDVSCNIISTFPSTVVQLRNLMCLHIDDDTRVPNGIIGSLTSLEELSTLCIDNSTGIVEELGHLTELRVLEIVCHIEWNDALEKSLVACLCKMQKIQSLSIWVSAGEFNLDGWAPPRHLRRLQLMGCCFSTLTDWMSPSLLVVLSSLYIGVSKLRQEDLEILGRLPSLCYLNLEVDHQNLGILGRFFVGACSFPCLVECVLQGFGGPVVFQQGAMPRLAILRFTFPVREAREFTSSNGGFDLGLGNLSCLQNVTVYLQSEGASKEEVEEAKAALRRRAEIHLNRPTLEIVDNRFGED</sequence>
<keyword evidence="1" id="KW-0677">Repeat</keyword>
<dbReference type="EMBL" id="GBRH01173246">
    <property type="protein sequence ID" value="JAE24650.1"/>
    <property type="molecule type" value="Transcribed_RNA"/>
</dbReference>
<dbReference type="InterPro" id="IPR032675">
    <property type="entry name" value="LRR_dom_sf"/>
</dbReference>
<dbReference type="InterPro" id="IPR055414">
    <property type="entry name" value="LRR_R13L4/SHOC2-like"/>
</dbReference>
<evidence type="ECO:0000259" key="3">
    <source>
        <dbReference type="Pfam" id="PF23598"/>
    </source>
</evidence>
<evidence type="ECO:0000256" key="1">
    <source>
        <dbReference type="ARBA" id="ARBA00022737"/>
    </source>
</evidence>
<reference evidence="4" key="2">
    <citation type="journal article" date="2015" name="Data Brief">
        <title>Shoot transcriptome of the giant reed, Arundo donax.</title>
        <authorList>
            <person name="Barrero R.A."/>
            <person name="Guerrero F.D."/>
            <person name="Moolhuijzen P."/>
            <person name="Goolsby J.A."/>
            <person name="Tidwell J."/>
            <person name="Bellgard S.E."/>
            <person name="Bellgard M.I."/>
        </authorList>
    </citation>
    <scope>NUCLEOTIDE SEQUENCE</scope>
    <source>
        <tissue evidence="4">Shoot tissue taken approximately 20 cm above the soil surface</tissue>
    </source>
</reference>
<evidence type="ECO:0000313" key="4">
    <source>
        <dbReference type="EMBL" id="JAE24650.1"/>
    </source>
</evidence>
<feature type="coiled-coil region" evidence="2">
    <location>
        <begin position="333"/>
        <end position="360"/>
    </location>
</feature>
<dbReference type="AlphaFoldDB" id="A0A0A9GHU1"/>
<evidence type="ECO:0000256" key="2">
    <source>
        <dbReference type="SAM" id="Coils"/>
    </source>
</evidence>
<dbReference type="Gene3D" id="3.80.10.10">
    <property type="entry name" value="Ribonuclease Inhibitor"/>
    <property type="match status" value="1"/>
</dbReference>
<name>A0A0A9GHU1_ARUDO</name>
<dbReference type="Pfam" id="PF23598">
    <property type="entry name" value="LRR_14"/>
    <property type="match status" value="1"/>
</dbReference>
<dbReference type="PANTHER" id="PTHR47186:SF22">
    <property type="entry name" value="OS11G0589401 PROTEIN"/>
    <property type="match status" value="1"/>
</dbReference>
<keyword evidence="2" id="KW-0175">Coiled coil</keyword>
<dbReference type="SUPFAM" id="SSF52047">
    <property type="entry name" value="RNI-like"/>
    <property type="match status" value="1"/>
</dbReference>
<feature type="domain" description="Disease resistance R13L4/SHOC-2-like LRR" evidence="3">
    <location>
        <begin position="3"/>
        <end position="363"/>
    </location>
</feature>
<proteinExistence type="predicted"/>
<accession>A0A0A9GHU1</accession>
<organism evidence="4">
    <name type="scientific">Arundo donax</name>
    <name type="common">Giant reed</name>
    <name type="synonym">Donax arundinaceus</name>
    <dbReference type="NCBI Taxonomy" id="35708"/>
    <lineage>
        <taxon>Eukaryota</taxon>
        <taxon>Viridiplantae</taxon>
        <taxon>Streptophyta</taxon>
        <taxon>Embryophyta</taxon>
        <taxon>Tracheophyta</taxon>
        <taxon>Spermatophyta</taxon>
        <taxon>Magnoliopsida</taxon>
        <taxon>Liliopsida</taxon>
        <taxon>Poales</taxon>
        <taxon>Poaceae</taxon>
        <taxon>PACMAD clade</taxon>
        <taxon>Arundinoideae</taxon>
        <taxon>Arundineae</taxon>
        <taxon>Arundo</taxon>
    </lineage>
</organism>
<reference evidence="4" key="1">
    <citation type="submission" date="2014-09" db="EMBL/GenBank/DDBJ databases">
        <authorList>
            <person name="Magalhaes I.L.F."/>
            <person name="Oliveira U."/>
            <person name="Santos F.R."/>
            <person name="Vidigal T.H.D.A."/>
            <person name="Brescovit A.D."/>
            <person name="Santos A.J."/>
        </authorList>
    </citation>
    <scope>NUCLEOTIDE SEQUENCE</scope>
    <source>
        <tissue evidence="4">Shoot tissue taken approximately 20 cm above the soil surface</tissue>
    </source>
</reference>
<protein>
    <recommendedName>
        <fullName evidence="3">Disease resistance R13L4/SHOC-2-like LRR domain-containing protein</fullName>
    </recommendedName>
</protein>